<protein>
    <submittedName>
        <fullName evidence="3">Retrovirus-related pol polyprotein from transposon TNT 1-94</fullName>
    </submittedName>
</protein>
<gene>
    <name evidence="3" type="ORF">Tco_0875588</name>
</gene>
<comment type="caution">
    <text evidence="3">The sequence shown here is derived from an EMBL/GenBank/DDBJ whole genome shotgun (WGS) entry which is preliminary data.</text>
</comment>
<evidence type="ECO:0000256" key="1">
    <source>
        <dbReference type="SAM" id="MobiDB-lite"/>
    </source>
</evidence>
<feature type="region of interest" description="Disordered" evidence="1">
    <location>
        <begin position="332"/>
        <end position="352"/>
    </location>
</feature>
<sequence>MIDPAWIDSMQEELLQLKRLDLWVLVPSPDNIKPLTLKWLYKNKHNEENTVIRNKTRLVVRGYRQEEGIDFKESFTPVARMKSIKIFLAYAAHVSFIVFQMDVKTAFFHGSLKEDVYVCQPKVIIDADHPSHAYKLKKALYGLKYTQLFADLMESRFKMSMIGEMTFFLSLQVNQSPRGIFINQSNYVLESLKKYRMETCDPIGTPMEIKEKLDLDKNETIIDAMKYRSMISALMYLTSSRPDVVHATCLCASQSRRDLPRDTPLDRIEDLRTSNLGEQIWVGFANVKTIIGEPLSPDHVFHFPADDPTHDFEDPNMEVDEDPEEVIPPAVASSLRSPPISPPPLSESSSDSDSVALVTTEWTSWVQPSGSIFKIGSIIYKEEIERLKTRVESAEVRATLATMDKDWIERELYMIRDMLTGLQLEITKRGVEEARPTESIDVLAVYGDARPSKPQ</sequence>
<evidence type="ECO:0000259" key="2">
    <source>
        <dbReference type="Pfam" id="PF07727"/>
    </source>
</evidence>
<proteinExistence type="predicted"/>
<accession>A0ABQ5BSN1</accession>
<feature type="domain" description="Reverse transcriptase Ty1/copia-type" evidence="2">
    <location>
        <begin position="22"/>
        <end position="145"/>
    </location>
</feature>
<evidence type="ECO:0000313" key="3">
    <source>
        <dbReference type="EMBL" id="GJT16882.1"/>
    </source>
</evidence>
<dbReference type="Pfam" id="PF07727">
    <property type="entry name" value="RVT_2"/>
    <property type="match status" value="1"/>
</dbReference>
<reference evidence="3" key="1">
    <citation type="journal article" date="2022" name="Int. J. Mol. Sci.">
        <title>Draft Genome of Tanacetum Coccineum: Genomic Comparison of Closely Related Tanacetum-Family Plants.</title>
        <authorList>
            <person name="Yamashiro T."/>
            <person name="Shiraishi A."/>
            <person name="Nakayama K."/>
            <person name="Satake H."/>
        </authorList>
    </citation>
    <scope>NUCLEOTIDE SEQUENCE</scope>
</reference>
<reference evidence="3" key="2">
    <citation type="submission" date="2022-01" db="EMBL/GenBank/DDBJ databases">
        <authorList>
            <person name="Yamashiro T."/>
            <person name="Shiraishi A."/>
            <person name="Satake H."/>
            <person name="Nakayama K."/>
        </authorList>
    </citation>
    <scope>NUCLEOTIDE SEQUENCE</scope>
</reference>
<dbReference type="Proteomes" id="UP001151760">
    <property type="component" value="Unassembled WGS sequence"/>
</dbReference>
<organism evidence="3 4">
    <name type="scientific">Tanacetum coccineum</name>
    <dbReference type="NCBI Taxonomy" id="301880"/>
    <lineage>
        <taxon>Eukaryota</taxon>
        <taxon>Viridiplantae</taxon>
        <taxon>Streptophyta</taxon>
        <taxon>Embryophyta</taxon>
        <taxon>Tracheophyta</taxon>
        <taxon>Spermatophyta</taxon>
        <taxon>Magnoliopsida</taxon>
        <taxon>eudicotyledons</taxon>
        <taxon>Gunneridae</taxon>
        <taxon>Pentapetalae</taxon>
        <taxon>asterids</taxon>
        <taxon>campanulids</taxon>
        <taxon>Asterales</taxon>
        <taxon>Asteraceae</taxon>
        <taxon>Asteroideae</taxon>
        <taxon>Anthemideae</taxon>
        <taxon>Anthemidinae</taxon>
        <taxon>Tanacetum</taxon>
    </lineage>
</organism>
<evidence type="ECO:0000313" key="4">
    <source>
        <dbReference type="Proteomes" id="UP001151760"/>
    </source>
</evidence>
<keyword evidence="4" id="KW-1185">Reference proteome</keyword>
<dbReference type="EMBL" id="BQNB010013511">
    <property type="protein sequence ID" value="GJT16882.1"/>
    <property type="molecule type" value="Genomic_DNA"/>
</dbReference>
<name>A0ABQ5BSN1_9ASTR</name>
<dbReference type="InterPro" id="IPR013103">
    <property type="entry name" value="RVT_2"/>
</dbReference>